<feature type="compositionally biased region" description="Low complexity" evidence="2">
    <location>
        <begin position="24"/>
        <end position="36"/>
    </location>
</feature>
<feature type="compositionally biased region" description="Low complexity" evidence="2">
    <location>
        <begin position="248"/>
        <end position="258"/>
    </location>
</feature>
<dbReference type="Pfam" id="PF00484">
    <property type="entry name" value="Pro_CA"/>
    <property type="match status" value="1"/>
</dbReference>
<evidence type="ECO:0000313" key="3">
    <source>
        <dbReference type="EMBL" id="KAK9909446.1"/>
    </source>
</evidence>
<evidence type="ECO:0000256" key="2">
    <source>
        <dbReference type="SAM" id="MobiDB-lite"/>
    </source>
</evidence>
<feature type="region of interest" description="Disordered" evidence="2">
    <location>
        <begin position="168"/>
        <end position="202"/>
    </location>
</feature>
<dbReference type="SMART" id="SM00947">
    <property type="entry name" value="Pro_CA"/>
    <property type="match status" value="1"/>
</dbReference>
<feature type="compositionally biased region" description="Basic residues" evidence="2">
    <location>
        <begin position="42"/>
        <end position="52"/>
    </location>
</feature>
<evidence type="ECO:0008006" key="5">
    <source>
        <dbReference type="Google" id="ProtNLM"/>
    </source>
</evidence>
<sequence>MRDDSANVLDANPLGKAKTHKAVKSSLKGSKSQLSLEEVARAARKNANRRNGKCTPSGDPSTCSSSESTGAEPQAVVLACSDCDMPLPEAFGTAANDIAMLRAQGNIATPGIAAQIAQTMEDTGARLVIVLGHTECAAVDRAIDKWLDRTASVWPWLSQTASLHYPPTWQPLKSLGPPKPPSEKEDKNLKDEATRSDKIDRSGIKDGSLLKSLFTCYFGADMDEDESNHPSNRGGSPEGSVRGGAGASGRAAASSALSMSDRTVVHTLGDTLEVAVDEVALQRLKAAEEQGRGKDHSKDIPPDPHRIPIEAPRARRSISFDPSNSVREELSDHSKRRSVIVRNSATASDVAAANAKLAAEALLRGLSKRLDAEALREVEVVAMSCDVDTRDLSVLRKGWYHHCTYFFE</sequence>
<dbReference type="InterPro" id="IPR001765">
    <property type="entry name" value="Carbonic_anhydrase"/>
</dbReference>
<feature type="region of interest" description="Disordered" evidence="2">
    <location>
        <begin position="1"/>
        <end position="68"/>
    </location>
</feature>
<reference evidence="3 4" key="1">
    <citation type="journal article" date="2024" name="Nat. Commun.">
        <title>Phylogenomics reveals the evolutionary origins of lichenization in chlorophyte algae.</title>
        <authorList>
            <person name="Puginier C."/>
            <person name="Libourel C."/>
            <person name="Otte J."/>
            <person name="Skaloud P."/>
            <person name="Haon M."/>
            <person name="Grisel S."/>
            <person name="Petersen M."/>
            <person name="Berrin J.G."/>
            <person name="Delaux P.M."/>
            <person name="Dal Grande F."/>
            <person name="Keller J."/>
        </authorList>
    </citation>
    <scope>NUCLEOTIDE SEQUENCE [LARGE SCALE GENOMIC DNA]</scope>
    <source>
        <strain evidence="3 4">SAG 216-7</strain>
    </source>
</reference>
<comment type="similarity">
    <text evidence="1">Belongs to the beta-class carbonic anhydrase family.</text>
</comment>
<dbReference type="Gene3D" id="3.40.1050.10">
    <property type="entry name" value="Carbonic anhydrase"/>
    <property type="match status" value="1"/>
</dbReference>
<evidence type="ECO:0000313" key="4">
    <source>
        <dbReference type="Proteomes" id="UP001491310"/>
    </source>
</evidence>
<dbReference type="SUPFAM" id="SSF53056">
    <property type="entry name" value="beta-carbonic anhydrase, cab"/>
    <property type="match status" value="1"/>
</dbReference>
<feature type="compositionally biased region" description="Polar residues" evidence="2">
    <location>
        <begin position="58"/>
        <end position="68"/>
    </location>
</feature>
<feature type="compositionally biased region" description="Basic and acidic residues" evidence="2">
    <location>
        <begin position="181"/>
        <end position="202"/>
    </location>
</feature>
<feature type="region of interest" description="Disordered" evidence="2">
    <location>
        <begin position="287"/>
        <end position="308"/>
    </location>
</feature>
<gene>
    <name evidence="3" type="ORF">WJX75_002377</name>
</gene>
<proteinExistence type="inferred from homology"/>
<name>A0ABR2YR77_9CHLO</name>
<dbReference type="InterPro" id="IPR036874">
    <property type="entry name" value="Carbonic_anhydrase_sf"/>
</dbReference>
<feature type="region of interest" description="Disordered" evidence="2">
    <location>
        <begin position="224"/>
        <end position="258"/>
    </location>
</feature>
<protein>
    <recommendedName>
        <fullName evidence="5">Carbonic anhydrase</fullName>
    </recommendedName>
</protein>
<accession>A0ABR2YR77</accession>
<comment type="caution">
    <text evidence="3">The sequence shown here is derived from an EMBL/GenBank/DDBJ whole genome shotgun (WGS) entry which is preliminary data.</text>
</comment>
<keyword evidence="4" id="KW-1185">Reference proteome</keyword>
<dbReference type="Proteomes" id="UP001491310">
    <property type="component" value="Unassembled WGS sequence"/>
</dbReference>
<organism evidence="3 4">
    <name type="scientific">Coccomyxa subellipsoidea</name>
    <dbReference type="NCBI Taxonomy" id="248742"/>
    <lineage>
        <taxon>Eukaryota</taxon>
        <taxon>Viridiplantae</taxon>
        <taxon>Chlorophyta</taxon>
        <taxon>core chlorophytes</taxon>
        <taxon>Trebouxiophyceae</taxon>
        <taxon>Trebouxiophyceae incertae sedis</taxon>
        <taxon>Coccomyxaceae</taxon>
        <taxon>Coccomyxa</taxon>
    </lineage>
</organism>
<dbReference type="EMBL" id="JALJOT010000006">
    <property type="protein sequence ID" value="KAK9909446.1"/>
    <property type="molecule type" value="Genomic_DNA"/>
</dbReference>
<evidence type="ECO:0000256" key="1">
    <source>
        <dbReference type="ARBA" id="ARBA00006217"/>
    </source>
</evidence>